<dbReference type="SMART" id="SM00934">
    <property type="entry name" value="OMPdecase"/>
    <property type="match status" value="1"/>
</dbReference>
<evidence type="ECO:0000259" key="7">
    <source>
        <dbReference type="SMART" id="SM00934"/>
    </source>
</evidence>
<dbReference type="EMBL" id="CP029477">
    <property type="protein sequence ID" value="AWM75799.1"/>
    <property type="molecule type" value="Genomic_DNA"/>
</dbReference>
<dbReference type="SUPFAM" id="SSF51366">
    <property type="entry name" value="Ribulose-phoshate binding barrel"/>
    <property type="match status" value="1"/>
</dbReference>
<comment type="similarity">
    <text evidence="3">Belongs to the HPS/KGPDC family. HPS subfamily.</text>
</comment>
<dbReference type="InterPro" id="IPR017553">
    <property type="entry name" value="3-hexulose-6-phosphate_synth"/>
</dbReference>
<dbReference type="PANTHER" id="PTHR35039">
    <property type="entry name" value="3-KETO-L-GULONATE-6-PHOSPHATE DECARBOXYLASE SGBH-RELATED"/>
    <property type="match status" value="1"/>
</dbReference>
<sequence>MKKLHVALDLETIAQAEKVLAEVGPYVDIIEIGTPLMISEGAQAVKEIKDLYPDKEVFADIKIMDGGQPMSDVAFKAGADMVSVLGASEDATIKEVIENAKKYNGKVLVDMCSVKNIAERAKTVDEWGPDYICVHVGYDIQNTGVSPIEEVKFLKGIKSKTAAAGGIKLSTFEDACKADIDDVVVGGGLAKVDNPGEVAKKMYEIIGQYR</sequence>
<evidence type="ECO:0000256" key="2">
    <source>
        <dbReference type="ARBA" id="ARBA00005014"/>
    </source>
</evidence>
<keyword evidence="5" id="KW-0554">One-carbon metabolism</keyword>
<evidence type="ECO:0000256" key="6">
    <source>
        <dbReference type="ARBA" id="ARBA00023239"/>
    </source>
</evidence>
<evidence type="ECO:0000256" key="3">
    <source>
        <dbReference type="ARBA" id="ARBA00006350"/>
    </source>
</evidence>
<dbReference type="RefSeq" id="WP_109586632.1">
    <property type="nucleotide sequence ID" value="NZ_CP029477.1"/>
</dbReference>
<protein>
    <recommendedName>
        <fullName evidence="4">3-hexulose-6-phosphate synthase</fullName>
        <ecNumber evidence="4">4.1.2.43</ecNumber>
    </recommendedName>
</protein>
<evidence type="ECO:0000313" key="8">
    <source>
        <dbReference type="EMBL" id="AWM75799.1"/>
    </source>
</evidence>
<accession>A0ABM6W1P5</accession>
<evidence type="ECO:0000256" key="4">
    <source>
        <dbReference type="ARBA" id="ARBA00012890"/>
    </source>
</evidence>
<evidence type="ECO:0000256" key="5">
    <source>
        <dbReference type="ARBA" id="ARBA00022563"/>
    </source>
</evidence>
<evidence type="ECO:0000313" key="9">
    <source>
        <dbReference type="Proteomes" id="UP000246036"/>
    </source>
</evidence>
<comment type="pathway">
    <text evidence="2">One-carbon metabolism; formaldehyde assimilation via RuMP pathway; D-fructose 6-phosphate from D-ribulose 5-phosphate and formaldehyde: step 1/2.</text>
</comment>
<comment type="catalytic activity">
    <reaction evidence="1">
        <text>D-ribulose 5-phosphate + formaldehyde = D-arabino-hex-3-ulose 6-phosphate</text>
        <dbReference type="Rhea" id="RHEA:25201"/>
        <dbReference type="ChEBI" id="CHEBI:16842"/>
        <dbReference type="ChEBI" id="CHEBI:58121"/>
        <dbReference type="ChEBI" id="CHEBI:58542"/>
        <dbReference type="EC" id="4.1.2.43"/>
    </reaction>
</comment>
<proteinExistence type="inferred from homology"/>
<keyword evidence="9" id="KW-1185">Reference proteome</keyword>
<dbReference type="InterPro" id="IPR011060">
    <property type="entry name" value="RibuloseP-bd_barrel"/>
</dbReference>
<feature type="domain" description="Orotidine 5'-phosphate decarboxylase" evidence="7">
    <location>
        <begin position="3"/>
        <end position="202"/>
    </location>
</feature>
<evidence type="ECO:0000256" key="1">
    <source>
        <dbReference type="ARBA" id="ARBA00000718"/>
    </source>
</evidence>
<dbReference type="NCBIfam" id="TIGR03128">
    <property type="entry name" value="RuMP_HxlA"/>
    <property type="match status" value="1"/>
</dbReference>
<dbReference type="InterPro" id="IPR001754">
    <property type="entry name" value="OMPdeCOase_dom"/>
</dbReference>
<dbReference type="InterPro" id="IPR013785">
    <property type="entry name" value="Aldolase_TIM"/>
</dbReference>
<dbReference type="Proteomes" id="UP000246036">
    <property type="component" value="Chromosome"/>
</dbReference>
<keyword evidence="6" id="KW-0456">Lyase</keyword>
<dbReference type="Gene3D" id="3.20.20.70">
    <property type="entry name" value="Aldolase class I"/>
    <property type="match status" value="1"/>
</dbReference>
<dbReference type="EC" id="4.1.2.43" evidence="4"/>
<organism evidence="8 9">
    <name type="scientific">Lactobacillus kullabergensis</name>
    <dbReference type="NCBI Taxonomy" id="1218493"/>
    <lineage>
        <taxon>Bacteria</taxon>
        <taxon>Bacillati</taxon>
        <taxon>Bacillota</taxon>
        <taxon>Bacilli</taxon>
        <taxon>Lactobacillales</taxon>
        <taxon>Lactobacillaceae</taxon>
        <taxon>Lactobacillus</taxon>
    </lineage>
</organism>
<name>A0ABM6W1P5_9LACO</name>
<dbReference type="Pfam" id="PF00215">
    <property type="entry name" value="OMPdecase"/>
    <property type="match status" value="1"/>
</dbReference>
<reference evidence="8 9" key="1">
    <citation type="submission" date="2018-05" db="EMBL/GenBank/DDBJ databases">
        <title>Reference genomes for bee gut microbiota database.</title>
        <authorList>
            <person name="Ellegaard K.M."/>
        </authorList>
    </citation>
    <scope>NUCLEOTIDE SEQUENCE [LARGE SCALE GENOMIC DNA]</scope>
    <source>
        <strain evidence="8 9">ESL0186</strain>
    </source>
</reference>
<gene>
    <name evidence="8" type="ORF">DKL58_07350</name>
</gene>
<dbReference type="PANTHER" id="PTHR35039:SF3">
    <property type="entry name" value="3-KETO-L-GULONATE-6-PHOSPHATE DECARBOXYLASE SGBH-RELATED"/>
    <property type="match status" value="1"/>
</dbReference>